<evidence type="ECO:0000256" key="4">
    <source>
        <dbReference type="ARBA" id="ARBA00023109"/>
    </source>
</evidence>
<dbReference type="GO" id="GO:0003677">
    <property type="term" value="F:DNA binding"/>
    <property type="evidence" value="ECO:0007669"/>
    <property type="project" value="UniProtKB-KW"/>
</dbReference>
<dbReference type="Proteomes" id="UP000133496">
    <property type="component" value="Segment"/>
</dbReference>
<dbReference type="GO" id="GO:0006260">
    <property type="term" value="P:DNA replication"/>
    <property type="evidence" value="ECO:0007669"/>
    <property type="project" value="UniProtKB-KW"/>
</dbReference>
<name>A0A076FUL4_9ADEN</name>
<evidence type="ECO:0000256" key="5">
    <source>
        <dbReference type="ARBA" id="ARBA00023124"/>
    </source>
</evidence>
<protein>
    <submittedName>
        <fullName evidence="8">PTP</fullName>
    </submittedName>
</protein>
<evidence type="ECO:0000313" key="8">
    <source>
        <dbReference type="EMBL" id="AII22564.1"/>
    </source>
</evidence>
<dbReference type="InterPro" id="IPR003391">
    <property type="entry name" value="Adeno_preterminal"/>
</dbReference>
<reference evidence="8 9" key="1">
    <citation type="journal article" date="2014" name="J. Virol.">
        <title>Molecular characterization of a lizard adenovirus reveals the first atadenovirus with two fiber genes and the first adenovirus with either one short or three long fibers per penton.</title>
        <authorList>
            <person name="Penzes J.J."/>
            <person name="Menendez-Conejero R."/>
            <person name="Condezo G.N."/>
            <person name="Ball I."/>
            <person name="Papp T."/>
            <person name="Doszpoly A."/>
            <person name="Paradela A."/>
            <person name="Perez-Berna A.J."/>
            <person name="Lopez-Sanz M."/>
            <person name="Nguyen T.H."/>
            <person name="van Raaij M.J."/>
            <person name="Marschang R.E."/>
            <person name="Harrach B."/>
            <person name="Benko M."/>
            <person name="San Martin C."/>
        </authorList>
    </citation>
    <scope>NUCLEOTIDE SEQUENCE [LARGE SCALE GENOMIC DNA]</scope>
    <source>
        <strain evidence="8">23-06</strain>
    </source>
</reference>
<dbReference type="GeneID" id="20041311"/>
<keyword evidence="4" id="KW-1194">Viral DNA replication</keyword>
<evidence type="ECO:0000256" key="7">
    <source>
        <dbReference type="SAM" id="MobiDB-lite"/>
    </source>
</evidence>
<dbReference type="GO" id="GO:0039693">
    <property type="term" value="P:viral DNA genome replication"/>
    <property type="evidence" value="ECO:0007669"/>
    <property type="project" value="UniProtKB-KW"/>
</dbReference>
<organism evidence="8 9">
    <name type="scientific">Lizard adenovirus 2</name>
    <dbReference type="NCBI Taxonomy" id="874272"/>
    <lineage>
        <taxon>Viruses</taxon>
        <taxon>Varidnaviria</taxon>
        <taxon>Bamfordvirae</taxon>
        <taxon>Preplasmiviricota</taxon>
        <taxon>Polisuviricotina</taxon>
        <taxon>Pharingeaviricetes</taxon>
        <taxon>Rowavirales</taxon>
        <taxon>Adenoviridae</taxon>
        <taxon>Barthadenovirus</taxon>
        <taxon>Barthadenovirus lacertae</taxon>
        <taxon>Lizard atadenovirus A</taxon>
    </lineage>
</organism>
<dbReference type="Pfam" id="PF02459">
    <property type="entry name" value="Adeno_terminal"/>
    <property type="match status" value="1"/>
</dbReference>
<keyword evidence="2" id="KW-1048">Host nucleus</keyword>
<dbReference type="EMBL" id="KJ156523">
    <property type="protein sequence ID" value="AII22564.1"/>
    <property type="molecule type" value="Genomic_DNA"/>
</dbReference>
<keyword evidence="5" id="KW-0190">Covalent protein-DNA linkage</keyword>
<keyword evidence="6" id="KW-0238">DNA-binding</keyword>
<dbReference type="RefSeq" id="YP_009051655.1">
    <property type="nucleotide sequence ID" value="NC_024684.1"/>
</dbReference>
<keyword evidence="3" id="KW-0235">DNA replication</keyword>
<evidence type="ECO:0000256" key="2">
    <source>
        <dbReference type="ARBA" id="ARBA00022562"/>
    </source>
</evidence>
<evidence type="ECO:0000313" key="9">
    <source>
        <dbReference type="Proteomes" id="UP000133496"/>
    </source>
</evidence>
<evidence type="ECO:0000256" key="6">
    <source>
        <dbReference type="ARBA" id="ARBA00023125"/>
    </source>
</evidence>
<dbReference type="KEGG" id="vg:20041311"/>
<dbReference type="OrthoDB" id="4382at10239"/>
<sequence length="606" mass="69652">MATRQIEAWHRLTGQRPQTLRYFMMTTDLNNARVRGERTATEVGIRWASRFFEYPVTQLLDLRPFGPVTRLPPFNNEPPPNLLIGYYYAIKALNAYLFDQRTVSNISYSLQMSLATNERAMIWQVLTDSSYTINTGAFARALTEEEDINRTVEQIQNAVMMDRVLTSLNVNPIQGLGAVVREQNHNRVASFSVRPNFSQARVSNRDATLLQTICNCRRALINFLTLSQPRQCDTILDLPLGDDWLSSFIQYFSAVTPRESENNLVGDLAAVMTLGKQAGMRGGAITLRSGTRLGLPFVLRPREGRLAVTETMRRRRGEAVSRFIDSLPIRRRARRQDRVREQAVSQPPLSPGEGPSRREEPEEDIEDTLSDYSLSREEERANFNQEVIETVAALIESLEEELNPSARASGFFNFGTRMYGLLLQLQRENRLTFQVVLTWLNNFFVLEHVASTLFYLNEQFVRTGVARRNLGIQFAQVILRGRTDTGRELYTRVWYNREREAFQTLYNRIVTDFIAVTEMTDTETTFQAPEEREQLLADMQYVENSGSVDEVIAQLQTRAQQTDSVELSFRIKFSGLVGYSQNPVIQRSFERTRAVGIQRWRDQQQQ</sequence>
<feature type="region of interest" description="Disordered" evidence="7">
    <location>
        <begin position="334"/>
        <end position="371"/>
    </location>
</feature>
<evidence type="ECO:0000256" key="1">
    <source>
        <dbReference type="ARBA" id="ARBA00022553"/>
    </source>
</evidence>
<proteinExistence type="predicted"/>
<accession>A0A076FUL4</accession>
<keyword evidence="1" id="KW-0597">Phosphoprotein</keyword>
<keyword evidence="9" id="KW-1185">Reference proteome</keyword>
<evidence type="ECO:0000256" key="3">
    <source>
        <dbReference type="ARBA" id="ARBA00022705"/>
    </source>
</evidence>